<keyword evidence="13" id="KW-1185">Reference proteome</keyword>
<evidence type="ECO:0000256" key="4">
    <source>
        <dbReference type="ARBA" id="ARBA00022801"/>
    </source>
</evidence>
<dbReference type="InterPro" id="IPR045321">
    <property type="entry name" value="Cts1-like"/>
</dbReference>
<dbReference type="GO" id="GO:0008843">
    <property type="term" value="F:endochitinase activity"/>
    <property type="evidence" value="ECO:0007669"/>
    <property type="project" value="UniProtKB-EC"/>
</dbReference>
<evidence type="ECO:0000256" key="9">
    <source>
        <dbReference type="ARBA" id="ARBA00025727"/>
    </source>
</evidence>
<proteinExistence type="inferred from homology"/>
<name>A0A9P4HT63_9PEZI</name>
<dbReference type="Pfam" id="PF00704">
    <property type="entry name" value="Glyco_hydro_18"/>
    <property type="match status" value="1"/>
</dbReference>
<evidence type="ECO:0000256" key="6">
    <source>
        <dbReference type="ARBA" id="ARBA00023277"/>
    </source>
</evidence>
<keyword evidence="8" id="KW-0624">Polysaccharide degradation</keyword>
<reference evidence="12" key="1">
    <citation type="journal article" date="2020" name="Stud. Mycol.">
        <title>101 Dothideomycetes genomes: a test case for predicting lifestyles and emergence of pathogens.</title>
        <authorList>
            <person name="Haridas S."/>
            <person name="Albert R."/>
            <person name="Binder M."/>
            <person name="Bloem J."/>
            <person name="Labutti K."/>
            <person name="Salamov A."/>
            <person name="Andreopoulos B."/>
            <person name="Baker S."/>
            <person name="Barry K."/>
            <person name="Bills G."/>
            <person name="Bluhm B."/>
            <person name="Cannon C."/>
            <person name="Castanera R."/>
            <person name="Culley D."/>
            <person name="Daum C."/>
            <person name="Ezra D."/>
            <person name="Gonzalez J."/>
            <person name="Henrissat B."/>
            <person name="Kuo A."/>
            <person name="Liang C."/>
            <person name="Lipzen A."/>
            <person name="Lutzoni F."/>
            <person name="Magnuson J."/>
            <person name="Mondo S."/>
            <person name="Nolan M."/>
            <person name="Ohm R."/>
            <person name="Pangilinan J."/>
            <person name="Park H.-J."/>
            <person name="Ramirez L."/>
            <person name="Alfaro M."/>
            <person name="Sun H."/>
            <person name="Tritt A."/>
            <person name="Yoshinaga Y."/>
            <person name="Zwiers L.-H."/>
            <person name="Turgeon B."/>
            <person name="Goodwin S."/>
            <person name="Spatafora J."/>
            <person name="Crous P."/>
            <person name="Grigoriev I."/>
        </authorList>
    </citation>
    <scope>NUCLEOTIDE SEQUENCE</scope>
    <source>
        <strain evidence="12">CBS 121410</strain>
    </source>
</reference>
<keyword evidence="3" id="KW-0147">Chitin-binding</keyword>
<dbReference type="InterPro" id="IPR001579">
    <property type="entry name" value="Glyco_hydro_18_chit_AS"/>
</dbReference>
<dbReference type="Gene3D" id="3.20.20.80">
    <property type="entry name" value="Glycosidases"/>
    <property type="match status" value="1"/>
</dbReference>
<dbReference type="SUPFAM" id="SSF51445">
    <property type="entry name" value="(Trans)glycosidases"/>
    <property type="match status" value="1"/>
</dbReference>
<dbReference type="GO" id="GO:0006032">
    <property type="term" value="P:chitin catabolic process"/>
    <property type="evidence" value="ECO:0007669"/>
    <property type="project" value="UniProtKB-KW"/>
</dbReference>
<dbReference type="PANTHER" id="PTHR45708">
    <property type="entry name" value="ENDOCHITINASE"/>
    <property type="match status" value="1"/>
</dbReference>
<dbReference type="CDD" id="cd02877">
    <property type="entry name" value="GH18_hevamine_XipI_class_III"/>
    <property type="match status" value="1"/>
</dbReference>
<dbReference type="InterPro" id="IPR050542">
    <property type="entry name" value="Glycosyl_Hydrlase18_Chitinase"/>
</dbReference>
<keyword evidence="6" id="KW-0119">Carbohydrate metabolism</keyword>
<evidence type="ECO:0000256" key="2">
    <source>
        <dbReference type="ARBA" id="ARBA00012729"/>
    </source>
</evidence>
<evidence type="ECO:0000256" key="1">
    <source>
        <dbReference type="ARBA" id="ARBA00000822"/>
    </source>
</evidence>
<keyword evidence="4 10" id="KW-0378">Hydrolase</keyword>
<dbReference type="GO" id="GO:0005576">
    <property type="term" value="C:extracellular region"/>
    <property type="evidence" value="ECO:0007669"/>
    <property type="project" value="TreeGrafter"/>
</dbReference>
<evidence type="ECO:0000256" key="10">
    <source>
        <dbReference type="RuleBase" id="RU000489"/>
    </source>
</evidence>
<protein>
    <recommendedName>
        <fullName evidence="2">chitinase</fullName>
        <ecNumber evidence="2">3.2.1.14</ecNumber>
    </recommendedName>
</protein>
<gene>
    <name evidence="12" type="ORF">K490DRAFT_73504</name>
</gene>
<comment type="similarity">
    <text evidence="9">Belongs to the glycosyl hydrolase 18 family. Chitinase class III subfamily.</text>
</comment>
<dbReference type="InterPro" id="IPR017853">
    <property type="entry name" value="GH"/>
</dbReference>
<dbReference type="InterPro" id="IPR001223">
    <property type="entry name" value="Glyco_hydro18_cat"/>
</dbReference>
<evidence type="ECO:0000259" key="11">
    <source>
        <dbReference type="PROSITE" id="PS51910"/>
    </source>
</evidence>
<feature type="domain" description="GH18" evidence="11">
    <location>
        <begin position="22"/>
        <end position="330"/>
    </location>
</feature>
<dbReference type="FunFam" id="3.20.20.80:FF:000145">
    <property type="entry name" value="Class III chitinase, putative"/>
    <property type="match status" value="1"/>
</dbReference>
<accession>A0A9P4HT63</accession>
<evidence type="ECO:0000256" key="8">
    <source>
        <dbReference type="ARBA" id="ARBA00023326"/>
    </source>
</evidence>
<dbReference type="Proteomes" id="UP000799776">
    <property type="component" value="Unassembled WGS sequence"/>
</dbReference>
<evidence type="ECO:0000256" key="5">
    <source>
        <dbReference type="ARBA" id="ARBA00023024"/>
    </source>
</evidence>
<keyword evidence="7 10" id="KW-0326">Glycosidase</keyword>
<dbReference type="GO" id="GO:0008061">
    <property type="term" value="F:chitin binding"/>
    <property type="evidence" value="ECO:0007669"/>
    <property type="project" value="UniProtKB-KW"/>
</dbReference>
<comment type="catalytic activity">
    <reaction evidence="1">
        <text>Random endo-hydrolysis of N-acetyl-beta-D-glucosaminide (1-&gt;4)-beta-linkages in chitin and chitodextrins.</text>
        <dbReference type="EC" id="3.2.1.14"/>
    </reaction>
</comment>
<evidence type="ECO:0000256" key="3">
    <source>
        <dbReference type="ARBA" id="ARBA00022669"/>
    </source>
</evidence>
<evidence type="ECO:0000256" key="7">
    <source>
        <dbReference type="ARBA" id="ARBA00023295"/>
    </source>
</evidence>
<dbReference type="EMBL" id="ML978719">
    <property type="protein sequence ID" value="KAF2087535.1"/>
    <property type="molecule type" value="Genomic_DNA"/>
</dbReference>
<dbReference type="PANTHER" id="PTHR45708:SF49">
    <property type="entry name" value="ENDOCHITINASE"/>
    <property type="match status" value="1"/>
</dbReference>
<evidence type="ECO:0000313" key="13">
    <source>
        <dbReference type="Proteomes" id="UP000799776"/>
    </source>
</evidence>
<dbReference type="PROSITE" id="PS51910">
    <property type="entry name" value="GH18_2"/>
    <property type="match status" value="1"/>
</dbReference>
<keyword evidence="5" id="KW-0146">Chitin degradation</keyword>
<dbReference type="GO" id="GO:0000272">
    <property type="term" value="P:polysaccharide catabolic process"/>
    <property type="evidence" value="ECO:0007669"/>
    <property type="project" value="UniProtKB-KW"/>
</dbReference>
<sequence>MARPACVSAGNVHAGFDSTADNNVAVYWGQNSYGQGTGPLAQQRLSYYCQTERTQIFPLAFMTVIHDQYGEPEINFANAGNNCTTFAGTALLDCGQLAEDIPTCQALNKTILLSIGGATYTEGGFSTPDAAVAAAKVVWNTFGPVNPSSNALRPFGNAAVDGFDFDFEAGVTNMAPFANELRSLMDTTTTQDGVHRFLTAAPQCPYPDYADNQILNGSVYVDAVFVQFYNNYCGLQSFTPSSSTQNNFNFATWDNWASTVSRNPAVKVLLGIPANTGAAGSGYEPPSTLQPIIDYCKQFKSFGGVMMWDSSQQEANTGFTAAVKGFLGRDQEDDTCKAAREGMRPYM</sequence>
<comment type="caution">
    <text evidence="12">The sequence shown here is derived from an EMBL/GenBank/DDBJ whole genome shotgun (WGS) entry which is preliminary data.</text>
</comment>
<dbReference type="PROSITE" id="PS01095">
    <property type="entry name" value="GH18_1"/>
    <property type="match status" value="1"/>
</dbReference>
<dbReference type="AlphaFoldDB" id="A0A9P4HT63"/>
<dbReference type="OrthoDB" id="6020543at2759"/>
<dbReference type="EC" id="3.2.1.14" evidence="2"/>
<evidence type="ECO:0000313" key="12">
    <source>
        <dbReference type="EMBL" id="KAF2087535.1"/>
    </source>
</evidence>
<organism evidence="12 13">
    <name type="scientific">Saccharata proteae CBS 121410</name>
    <dbReference type="NCBI Taxonomy" id="1314787"/>
    <lineage>
        <taxon>Eukaryota</taxon>
        <taxon>Fungi</taxon>
        <taxon>Dikarya</taxon>
        <taxon>Ascomycota</taxon>
        <taxon>Pezizomycotina</taxon>
        <taxon>Dothideomycetes</taxon>
        <taxon>Dothideomycetes incertae sedis</taxon>
        <taxon>Botryosphaeriales</taxon>
        <taxon>Saccharataceae</taxon>
        <taxon>Saccharata</taxon>
    </lineage>
</organism>